<gene>
    <name evidence="1" type="ORF">ENG63_11280</name>
</gene>
<name>A0A7C0U470_DESA2</name>
<reference evidence="1" key="1">
    <citation type="journal article" date="2020" name="mSystems">
        <title>Genome- and Community-Level Interaction Insights into Carbon Utilization and Element Cycling Functions of Hydrothermarchaeota in Hydrothermal Sediment.</title>
        <authorList>
            <person name="Zhou Z."/>
            <person name="Liu Y."/>
            <person name="Xu W."/>
            <person name="Pan J."/>
            <person name="Luo Z.H."/>
            <person name="Li M."/>
        </authorList>
    </citation>
    <scope>NUCLEOTIDE SEQUENCE [LARGE SCALE GENOMIC DNA]</scope>
    <source>
        <strain evidence="1">HyVt-233</strain>
    </source>
</reference>
<protein>
    <submittedName>
        <fullName evidence="1">DUF1848 family protein</fullName>
    </submittedName>
</protein>
<dbReference type="Pfam" id="PF08902">
    <property type="entry name" value="DUF1848"/>
    <property type="match status" value="1"/>
</dbReference>
<dbReference type="AlphaFoldDB" id="A0A7C0U470"/>
<accession>A0A7C0U470</accession>
<sequence length="311" mass="36913">MKSIISVSRRTDIPAFYTDWFINRLKSGFVYVKHPFTKEWLYVSLKPEDVGVIVFWSKNFSPLLKQIEKIENKVSNLFFHFTITGNKILEPNVPDYKETIKDFIFISKRYSPKHIVWRFDPICITNELSFDYYQEKFIKCIEKLHGYTKTCYISFVNLYKKVLINFRKYTNQIPIEISQIEKRRFAYKLAEIAEKYNIKLYACCNDYLLSDKVKKASCINAYYLSNLFHISLEAKPAATRKECACTKSIDIGAYNTCIHGCVYCYANLNKEKAKKFYKNFSPIWNSMEGNVFINLRKKYVFRRIKGMHTLF</sequence>
<dbReference type="Proteomes" id="UP000886289">
    <property type="component" value="Unassembled WGS sequence"/>
</dbReference>
<dbReference type="EMBL" id="DRBS01000418">
    <property type="protein sequence ID" value="HDD45420.1"/>
    <property type="molecule type" value="Genomic_DNA"/>
</dbReference>
<proteinExistence type="predicted"/>
<evidence type="ECO:0000313" key="1">
    <source>
        <dbReference type="EMBL" id="HDD45420.1"/>
    </source>
</evidence>
<comment type="caution">
    <text evidence="1">The sequence shown here is derived from an EMBL/GenBank/DDBJ whole genome shotgun (WGS) entry which is preliminary data.</text>
</comment>
<organism evidence="1">
    <name type="scientific">Desulfofervidus auxilii</name>
    <dbReference type="NCBI Taxonomy" id="1621989"/>
    <lineage>
        <taxon>Bacteria</taxon>
        <taxon>Pseudomonadati</taxon>
        <taxon>Thermodesulfobacteriota</taxon>
        <taxon>Candidatus Desulfofervidia</taxon>
        <taxon>Candidatus Desulfofervidales</taxon>
        <taxon>Candidatus Desulfofervidaceae</taxon>
        <taxon>Candidatus Desulfofervidus</taxon>
    </lineage>
</organism>
<dbReference type="InterPro" id="IPR014998">
    <property type="entry name" value="DUF1848"/>
</dbReference>